<evidence type="ECO:0000313" key="3">
    <source>
        <dbReference type="Proteomes" id="UP000059680"/>
    </source>
</evidence>
<name>A0A0P0XR95_ORYSJ</name>
<proteinExistence type="predicted"/>
<dbReference type="Proteomes" id="UP000059680">
    <property type="component" value="Chromosome 10"/>
</dbReference>
<dbReference type="PaxDb" id="39947-A0A0P0XR95"/>
<evidence type="ECO:0000256" key="1">
    <source>
        <dbReference type="SAM" id="MobiDB-lite"/>
    </source>
</evidence>
<sequence>MVERRISCQARELEKAPRQATKPATRNRRGGDPRSRSVAAPGLAAWTVGTERTAAGTVGRRGAGVDSREHWRRAWWWWTGLPPTLDVSWLWLFGVEGSLAQILGYSPWLRLQMAKMQEENRTSDGSRIASRLDPLAHNEILGAASFAVCSTKWVGVTP</sequence>
<reference evidence="2 3" key="3">
    <citation type="journal article" date="2013" name="Rice">
        <title>Improvement of the Oryza sativa Nipponbare reference genome using next generation sequence and optical map data.</title>
        <authorList>
            <person name="Kawahara Y."/>
            <person name="de la Bastide M."/>
            <person name="Hamilton J.P."/>
            <person name="Kanamori H."/>
            <person name="McCombie W.R."/>
            <person name="Ouyang S."/>
            <person name="Schwartz D.C."/>
            <person name="Tanaka T."/>
            <person name="Wu J."/>
            <person name="Zhou S."/>
            <person name="Childs K.L."/>
            <person name="Davidson R.M."/>
            <person name="Lin H."/>
            <person name="Quesada-Ocampo L."/>
            <person name="Vaillancourt B."/>
            <person name="Sakai H."/>
            <person name="Lee S.S."/>
            <person name="Kim J."/>
            <person name="Numa H."/>
            <person name="Itoh T."/>
            <person name="Buell C.R."/>
            <person name="Matsumoto T."/>
        </authorList>
    </citation>
    <scope>NUCLEOTIDE SEQUENCE [LARGE SCALE GENOMIC DNA]</scope>
    <source>
        <strain evidence="3">cv. Nipponbare</strain>
    </source>
</reference>
<reference evidence="2 3" key="2">
    <citation type="journal article" date="2013" name="Plant Cell Physiol.">
        <title>Rice Annotation Project Database (RAP-DB): an integrative and interactive database for rice genomics.</title>
        <authorList>
            <person name="Sakai H."/>
            <person name="Lee S.S."/>
            <person name="Tanaka T."/>
            <person name="Numa H."/>
            <person name="Kim J."/>
            <person name="Kawahara Y."/>
            <person name="Wakimoto H."/>
            <person name="Yang C.C."/>
            <person name="Iwamoto M."/>
            <person name="Abe T."/>
            <person name="Yamada Y."/>
            <person name="Muto A."/>
            <person name="Inokuchi H."/>
            <person name="Ikemura T."/>
            <person name="Matsumoto T."/>
            <person name="Sasaki T."/>
            <person name="Itoh T."/>
        </authorList>
    </citation>
    <scope>NUCLEOTIDE SEQUENCE [LARGE SCALE GENOMIC DNA]</scope>
    <source>
        <strain evidence="3">cv. Nipponbare</strain>
    </source>
</reference>
<dbReference type="AlphaFoldDB" id="A0A0P0XR95"/>
<reference evidence="3" key="1">
    <citation type="journal article" date="2005" name="Nature">
        <title>The map-based sequence of the rice genome.</title>
        <authorList>
            <consortium name="International rice genome sequencing project (IRGSP)"/>
            <person name="Matsumoto T."/>
            <person name="Wu J."/>
            <person name="Kanamori H."/>
            <person name="Katayose Y."/>
            <person name="Fujisawa M."/>
            <person name="Namiki N."/>
            <person name="Mizuno H."/>
            <person name="Yamamoto K."/>
            <person name="Antonio B.A."/>
            <person name="Baba T."/>
            <person name="Sakata K."/>
            <person name="Nagamura Y."/>
            <person name="Aoki H."/>
            <person name="Arikawa K."/>
            <person name="Arita K."/>
            <person name="Bito T."/>
            <person name="Chiden Y."/>
            <person name="Fujitsuka N."/>
            <person name="Fukunaka R."/>
            <person name="Hamada M."/>
            <person name="Harada C."/>
            <person name="Hayashi A."/>
            <person name="Hijishita S."/>
            <person name="Honda M."/>
            <person name="Hosokawa S."/>
            <person name="Ichikawa Y."/>
            <person name="Idonuma A."/>
            <person name="Iijima M."/>
            <person name="Ikeda M."/>
            <person name="Ikeno M."/>
            <person name="Ito K."/>
            <person name="Ito S."/>
            <person name="Ito T."/>
            <person name="Ito Y."/>
            <person name="Ito Y."/>
            <person name="Iwabuchi A."/>
            <person name="Kamiya K."/>
            <person name="Karasawa W."/>
            <person name="Kurita K."/>
            <person name="Katagiri S."/>
            <person name="Kikuta A."/>
            <person name="Kobayashi H."/>
            <person name="Kobayashi N."/>
            <person name="Machita K."/>
            <person name="Maehara T."/>
            <person name="Masukawa M."/>
            <person name="Mizubayashi T."/>
            <person name="Mukai Y."/>
            <person name="Nagasaki H."/>
            <person name="Nagata Y."/>
            <person name="Naito S."/>
            <person name="Nakashima M."/>
            <person name="Nakama Y."/>
            <person name="Nakamichi Y."/>
            <person name="Nakamura M."/>
            <person name="Meguro A."/>
            <person name="Negishi M."/>
            <person name="Ohta I."/>
            <person name="Ohta T."/>
            <person name="Okamoto M."/>
            <person name="Ono N."/>
            <person name="Saji S."/>
            <person name="Sakaguchi M."/>
            <person name="Sakai K."/>
            <person name="Shibata M."/>
            <person name="Shimokawa T."/>
            <person name="Song J."/>
            <person name="Takazaki Y."/>
            <person name="Terasawa K."/>
            <person name="Tsugane M."/>
            <person name="Tsuji K."/>
            <person name="Ueda S."/>
            <person name="Waki K."/>
            <person name="Yamagata H."/>
            <person name="Yamamoto M."/>
            <person name="Yamamoto S."/>
            <person name="Yamane H."/>
            <person name="Yoshiki S."/>
            <person name="Yoshihara R."/>
            <person name="Yukawa K."/>
            <person name="Zhong H."/>
            <person name="Yano M."/>
            <person name="Yuan Q."/>
            <person name="Ouyang S."/>
            <person name="Liu J."/>
            <person name="Jones K.M."/>
            <person name="Gansberger K."/>
            <person name="Moffat K."/>
            <person name="Hill J."/>
            <person name="Bera J."/>
            <person name="Fadrosh D."/>
            <person name="Jin S."/>
            <person name="Johri S."/>
            <person name="Kim M."/>
            <person name="Overton L."/>
            <person name="Reardon M."/>
            <person name="Tsitrin T."/>
            <person name="Vuong H."/>
            <person name="Weaver B."/>
            <person name="Ciecko A."/>
            <person name="Tallon L."/>
            <person name="Jackson J."/>
            <person name="Pai G."/>
            <person name="Aken S.V."/>
            <person name="Utterback T."/>
            <person name="Reidmuller S."/>
            <person name="Feldblyum T."/>
            <person name="Hsiao J."/>
            <person name="Zismann V."/>
            <person name="Iobst S."/>
            <person name="de Vazeille A.R."/>
            <person name="Buell C.R."/>
            <person name="Ying K."/>
            <person name="Li Y."/>
            <person name="Lu T."/>
            <person name="Huang Y."/>
            <person name="Zhao Q."/>
            <person name="Feng Q."/>
            <person name="Zhang L."/>
            <person name="Zhu J."/>
            <person name="Weng Q."/>
            <person name="Mu J."/>
            <person name="Lu Y."/>
            <person name="Fan D."/>
            <person name="Liu Y."/>
            <person name="Guan J."/>
            <person name="Zhang Y."/>
            <person name="Yu S."/>
            <person name="Liu X."/>
            <person name="Zhang Y."/>
            <person name="Hong G."/>
            <person name="Han B."/>
            <person name="Choisne N."/>
            <person name="Demange N."/>
            <person name="Orjeda G."/>
            <person name="Samain S."/>
            <person name="Cattolico L."/>
            <person name="Pelletier E."/>
            <person name="Couloux A."/>
            <person name="Segurens B."/>
            <person name="Wincker P."/>
            <person name="D'Hont A."/>
            <person name="Scarpelli C."/>
            <person name="Weissenbach J."/>
            <person name="Salanoubat M."/>
            <person name="Quetier F."/>
            <person name="Yu Y."/>
            <person name="Kim H.R."/>
            <person name="Rambo T."/>
            <person name="Currie J."/>
            <person name="Collura K."/>
            <person name="Luo M."/>
            <person name="Yang T."/>
            <person name="Ammiraju J.S.S."/>
            <person name="Engler F."/>
            <person name="Soderlund C."/>
            <person name="Wing R.A."/>
            <person name="Palmer L.E."/>
            <person name="de la Bastide M."/>
            <person name="Spiegel L."/>
            <person name="Nascimento L."/>
            <person name="Zutavern T."/>
            <person name="O'Shaughnessy A."/>
            <person name="Dike S."/>
            <person name="Dedhia N."/>
            <person name="Preston R."/>
            <person name="Balija V."/>
            <person name="McCombie W.R."/>
            <person name="Chow T."/>
            <person name="Chen H."/>
            <person name="Chung M."/>
            <person name="Chen C."/>
            <person name="Shaw J."/>
            <person name="Wu H."/>
            <person name="Hsiao K."/>
            <person name="Chao Y."/>
            <person name="Chu M."/>
            <person name="Cheng C."/>
            <person name="Hour A."/>
            <person name="Lee P."/>
            <person name="Lin S."/>
            <person name="Lin Y."/>
            <person name="Liou J."/>
            <person name="Liu S."/>
            <person name="Hsing Y."/>
            <person name="Raghuvanshi S."/>
            <person name="Mohanty A."/>
            <person name="Bharti A.K."/>
            <person name="Gaur A."/>
            <person name="Gupta V."/>
            <person name="Kumar D."/>
            <person name="Ravi V."/>
            <person name="Vij S."/>
            <person name="Kapur A."/>
            <person name="Khurana P."/>
            <person name="Khurana P."/>
            <person name="Khurana J.P."/>
            <person name="Tyagi A.K."/>
            <person name="Gaikwad K."/>
            <person name="Singh A."/>
            <person name="Dalal V."/>
            <person name="Srivastava S."/>
            <person name="Dixit A."/>
            <person name="Pal A.K."/>
            <person name="Ghazi I.A."/>
            <person name="Yadav M."/>
            <person name="Pandit A."/>
            <person name="Bhargava A."/>
            <person name="Sureshbabu K."/>
            <person name="Batra K."/>
            <person name="Sharma T.R."/>
            <person name="Mohapatra T."/>
            <person name="Singh N.K."/>
            <person name="Messing J."/>
            <person name="Nelson A.B."/>
            <person name="Fuks G."/>
            <person name="Kavchok S."/>
            <person name="Keizer G."/>
            <person name="Linton E."/>
            <person name="Llaca V."/>
            <person name="Song R."/>
            <person name="Tanyolac B."/>
            <person name="Young S."/>
            <person name="Ho-Il K."/>
            <person name="Hahn J.H."/>
            <person name="Sangsakoo G."/>
            <person name="Vanavichit A."/>
            <person name="de Mattos Luiz.A.T."/>
            <person name="Zimmer P.D."/>
            <person name="Malone G."/>
            <person name="Dellagostin O."/>
            <person name="de Oliveira A.C."/>
            <person name="Bevan M."/>
            <person name="Bancroft I."/>
            <person name="Minx P."/>
            <person name="Cordum H."/>
            <person name="Wilson R."/>
            <person name="Cheng Z."/>
            <person name="Jin W."/>
            <person name="Jiang J."/>
            <person name="Leong S.A."/>
            <person name="Iwama H."/>
            <person name="Gojobori T."/>
            <person name="Itoh T."/>
            <person name="Niimura Y."/>
            <person name="Fujii Y."/>
            <person name="Habara T."/>
            <person name="Sakai H."/>
            <person name="Sato Y."/>
            <person name="Wilson G."/>
            <person name="Kumar K."/>
            <person name="McCouch S."/>
            <person name="Juretic N."/>
            <person name="Hoen D."/>
            <person name="Wright S."/>
            <person name="Bruskiewich R."/>
            <person name="Bureau T."/>
            <person name="Miyao A."/>
            <person name="Hirochika H."/>
            <person name="Nishikawa T."/>
            <person name="Kadowaki K."/>
            <person name="Sugiura M."/>
            <person name="Burr B."/>
            <person name="Sasaki T."/>
        </authorList>
    </citation>
    <scope>NUCLEOTIDE SEQUENCE [LARGE SCALE GENOMIC DNA]</scope>
    <source>
        <strain evidence="3">cv. Nipponbare</strain>
    </source>
</reference>
<protein>
    <submittedName>
        <fullName evidence="2">Os10g0127800 protein</fullName>
    </submittedName>
</protein>
<gene>
    <name evidence="2" type="ordered locus">Os10g0127800</name>
    <name evidence="2" type="ORF">OSNPB_100127800</name>
</gene>
<organism evidence="2 3">
    <name type="scientific">Oryza sativa subsp. japonica</name>
    <name type="common">Rice</name>
    <dbReference type="NCBI Taxonomy" id="39947"/>
    <lineage>
        <taxon>Eukaryota</taxon>
        <taxon>Viridiplantae</taxon>
        <taxon>Streptophyta</taxon>
        <taxon>Embryophyta</taxon>
        <taxon>Tracheophyta</taxon>
        <taxon>Spermatophyta</taxon>
        <taxon>Magnoliopsida</taxon>
        <taxon>Liliopsida</taxon>
        <taxon>Poales</taxon>
        <taxon>Poaceae</taxon>
        <taxon>BOP clade</taxon>
        <taxon>Oryzoideae</taxon>
        <taxon>Oryzeae</taxon>
        <taxon>Oryzinae</taxon>
        <taxon>Oryza</taxon>
        <taxon>Oryza sativa</taxon>
    </lineage>
</organism>
<dbReference type="InParanoid" id="A0A0P0XR95"/>
<keyword evidence="3" id="KW-1185">Reference proteome</keyword>
<evidence type="ECO:0000313" key="2">
    <source>
        <dbReference type="EMBL" id="BAT09736.1"/>
    </source>
</evidence>
<feature type="region of interest" description="Disordered" evidence="1">
    <location>
        <begin position="12"/>
        <end position="42"/>
    </location>
</feature>
<dbReference type="EMBL" id="AP014966">
    <property type="protein sequence ID" value="BAT09736.1"/>
    <property type="molecule type" value="Genomic_DNA"/>
</dbReference>
<accession>A0A0P0XR95</accession>